<reference evidence="1" key="1">
    <citation type="journal article" date="2022" name="Int. J. Mol. Sci.">
        <title>Draft Genome of Tanacetum Coccineum: Genomic Comparison of Closely Related Tanacetum-Family Plants.</title>
        <authorList>
            <person name="Yamashiro T."/>
            <person name="Shiraishi A."/>
            <person name="Nakayama K."/>
            <person name="Satake H."/>
        </authorList>
    </citation>
    <scope>NUCLEOTIDE SEQUENCE</scope>
</reference>
<accession>A0ABQ4WIG3</accession>
<protein>
    <recommendedName>
        <fullName evidence="3">RNA-directed DNA polymerase, eukaryota</fullName>
    </recommendedName>
</protein>
<gene>
    <name evidence="1" type="ORF">Tco_0626040</name>
</gene>
<organism evidence="1 2">
    <name type="scientific">Tanacetum coccineum</name>
    <dbReference type="NCBI Taxonomy" id="301880"/>
    <lineage>
        <taxon>Eukaryota</taxon>
        <taxon>Viridiplantae</taxon>
        <taxon>Streptophyta</taxon>
        <taxon>Embryophyta</taxon>
        <taxon>Tracheophyta</taxon>
        <taxon>Spermatophyta</taxon>
        <taxon>Magnoliopsida</taxon>
        <taxon>eudicotyledons</taxon>
        <taxon>Gunneridae</taxon>
        <taxon>Pentapetalae</taxon>
        <taxon>asterids</taxon>
        <taxon>campanulids</taxon>
        <taxon>Asterales</taxon>
        <taxon>Asteraceae</taxon>
        <taxon>Asteroideae</taxon>
        <taxon>Anthemideae</taxon>
        <taxon>Anthemidinae</taxon>
        <taxon>Tanacetum</taxon>
    </lineage>
</organism>
<name>A0ABQ4WIG3_9ASTR</name>
<dbReference type="PANTHER" id="PTHR33710:SF64">
    <property type="entry name" value="ENDONUCLEASE_EXONUCLEASE_PHOSPHATASE DOMAIN-CONTAINING PROTEIN"/>
    <property type="match status" value="1"/>
</dbReference>
<reference evidence="1" key="2">
    <citation type="submission" date="2022-01" db="EMBL/GenBank/DDBJ databases">
        <authorList>
            <person name="Yamashiro T."/>
            <person name="Shiraishi A."/>
            <person name="Satake H."/>
            <person name="Nakayama K."/>
        </authorList>
    </citation>
    <scope>NUCLEOTIDE SEQUENCE</scope>
</reference>
<proteinExistence type="predicted"/>
<dbReference type="Proteomes" id="UP001151760">
    <property type="component" value="Unassembled WGS sequence"/>
</dbReference>
<sequence length="106" mass="12553">MSKLDRFLVSNNLFTYCPHISAITLDRFLSDHQPILLRETSFDYGPIPFRFFQHWIEIDGFSKFIEDTWNLAPVVTPSNLSMQRNVEYPKALLIERQCTRSKRNDN</sequence>
<evidence type="ECO:0000313" key="2">
    <source>
        <dbReference type="Proteomes" id="UP001151760"/>
    </source>
</evidence>
<dbReference type="PANTHER" id="PTHR33710">
    <property type="entry name" value="BNAC02G09200D PROTEIN"/>
    <property type="match status" value="1"/>
</dbReference>
<keyword evidence="2" id="KW-1185">Reference proteome</keyword>
<evidence type="ECO:0000313" key="1">
    <source>
        <dbReference type="EMBL" id="GJS52678.1"/>
    </source>
</evidence>
<comment type="caution">
    <text evidence="1">The sequence shown here is derived from an EMBL/GenBank/DDBJ whole genome shotgun (WGS) entry which is preliminary data.</text>
</comment>
<dbReference type="EMBL" id="BQNB010008672">
    <property type="protein sequence ID" value="GJS52678.1"/>
    <property type="molecule type" value="Genomic_DNA"/>
</dbReference>
<evidence type="ECO:0008006" key="3">
    <source>
        <dbReference type="Google" id="ProtNLM"/>
    </source>
</evidence>